<dbReference type="Pfam" id="PF03235">
    <property type="entry name" value="GmrSD_N"/>
    <property type="match status" value="1"/>
</dbReference>
<evidence type="ECO:0000313" key="2">
    <source>
        <dbReference type="EMBL" id="SNR68823.1"/>
    </source>
</evidence>
<protein>
    <recommendedName>
        <fullName evidence="1">GmrSD restriction endonucleases N-terminal domain-containing protein</fullName>
    </recommendedName>
</protein>
<dbReference type="RefSeq" id="WP_089386037.1">
    <property type="nucleotide sequence ID" value="NZ_FZNQ01000038.1"/>
</dbReference>
<gene>
    <name evidence="2" type="ORF">SAMN06264855_1384</name>
</gene>
<proteinExistence type="predicted"/>
<dbReference type="AlphaFoldDB" id="A0A238YDZ5"/>
<keyword evidence="3" id="KW-1185">Reference proteome</keyword>
<dbReference type="OrthoDB" id="240912at2157"/>
<feature type="domain" description="GmrSD restriction endonucleases N-terminal" evidence="1">
    <location>
        <begin position="19"/>
        <end position="389"/>
    </location>
</feature>
<reference evidence="2 3" key="1">
    <citation type="submission" date="2017-06" db="EMBL/GenBank/DDBJ databases">
        <authorList>
            <person name="Kim H.J."/>
            <person name="Triplett B.A."/>
        </authorList>
    </citation>
    <scope>NUCLEOTIDE SEQUENCE [LARGE SCALE GENOMIC DNA]</scope>
    <source>
        <strain evidence="2 3">DSM 8800</strain>
    </source>
</reference>
<dbReference type="EMBL" id="FZNQ01000038">
    <property type="protein sequence ID" value="SNR68823.1"/>
    <property type="molecule type" value="Genomic_DNA"/>
</dbReference>
<sequence>MDITIPEEGNIANDDLSYAELIKSIDEGSIHIPEFQREFVWNEQKILDLLDSIYKKYPIGSLIFWVTNEDFTYSAPIGDNESSSSNLKYRFFVVDGQQRLKSLYYAAKSDELEMQGGEKEIDVVFDLEEEEFILEEDIRDRKKSMYSVPGVKAEDMLIQVLEGVKNSSLEEVQENLDLGENPLDKFLSSLADINILSETEGGYELTPDGEHALENRDYQFVANNLVNQAKFIKETLELIKENPGVTRNEAKPDFQEIYGGSTTTAYQQFARRCRWLRTLQLIRKEDGGYYITDSGETTLEEIRTIEEEIQSRFIPLERILVDEGELDLEYLTQFPEERRTKLNHLRKVFHDYDFSIILTNKADWEAVCDIFERINTKGQTLTVVDLMIAKTWSGQEFNLRDELAEFKDEIGEDLPDITILQAVSLNIAGRCRRQDILGLDSEAVKEEWEDVIESIKKSIDFLDNNLSLPTLDLLPYPAQIVPLSRFFYQMENKEPSQEQKQKLIRWFWKSAISNRFDSAVASKLEEDGQSMEEIVTEEPVEFQYSYIRRTVDDIINQNYSLRNAFVKTIICLFASENPVNPVNNAPVSHDNFSKYKQTEMHHIFPRNYLRTQGVEDEMINSIANIMFLPANINKSSDFSDSPKEYLSEINNPQLEDALETHLIPNLDESGLMNNDYDRFLNYRAQQILNKLEEVTGEEDITGGAGTLSPETPFTNEMNMRELVRKSDSYVYWFDKYFTRKGLEYIIQEIDVDDVDEVRILTGTAQTDHNLRGDFERFKEELEEKGIKAEMRVISGETAGEIHDRWLISENHAYNIPSINTIGRGQYAEITKAASRPPFEDWWIKGDNILEDWNEVQKVI</sequence>
<name>A0A238YDZ5_HALVU</name>
<dbReference type="Gene3D" id="1.10.10.10">
    <property type="entry name" value="Winged helix-like DNA-binding domain superfamily/Winged helix DNA-binding domain"/>
    <property type="match status" value="1"/>
</dbReference>
<evidence type="ECO:0000313" key="3">
    <source>
        <dbReference type="Proteomes" id="UP000198397"/>
    </source>
</evidence>
<organism evidence="2 3">
    <name type="scientific">Halorubrum vacuolatum</name>
    <name type="common">Natronobacterium vacuolatum</name>
    <dbReference type="NCBI Taxonomy" id="63740"/>
    <lineage>
        <taxon>Archaea</taxon>
        <taxon>Methanobacteriati</taxon>
        <taxon>Methanobacteriota</taxon>
        <taxon>Stenosarchaea group</taxon>
        <taxon>Halobacteria</taxon>
        <taxon>Halobacteriales</taxon>
        <taxon>Haloferacaceae</taxon>
        <taxon>Halorubrum</taxon>
    </lineage>
</organism>
<evidence type="ECO:0000259" key="1">
    <source>
        <dbReference type="Pfam" id="PF03235"/>
    </source>
</evidence>
<dbReference type="InterPro" id="IPR004919">
    <property type="entry name" value="GmrSD_N"/>
</dbReference>
<dbReference type="PANTHER" id="PTHR37292">
    <property type="entry name" value="VNG6097C"/>
    <property type="match status" value="1"/>
</dbReference>
<dbReference type="InterPro" id="IPR036388">
    <property type="entry name" value="WH-like_DNA-bd_sf"/>
</dbReference>
<dbReference type="Proteomes" id="UP000198397">
    <property type="component" value="Unassembled WGS sequence"/>
</dbReference>
<dbReference type="PANTHER" id="PTHR37292:SF2">
    <property type="entry name" value="DUF262 DOMAIN-CONTAINING PROTEIN"/>
    <property type="match status" value="1"/>
</dbReference>
<accession>A0A238YDZ5</accession>